<evidence type="ECO:0000313" key="1">
    <source>
        <dbReference type="EMBL" id="EXJ85252.1"/>
    </source>
</evidence>
<dbReference type="Proteomes" id="UP000019478">
    <property type="component" value="Unassembled WGS sequence"/>
</dbReference>
<gene>
    <name evidence="1" type="ORF">A1O3_05927</name>
</gene>
<accession>W9XXH1</accession>
<dbReference type="OrthoDB" id="9970537at2759"/>
<dbReference type="RefSeq" id="XP_007734237.1">
    <property type="nucleotide sequence ID" value="XM_007736047.1"/>
</dbReference>
<dbReference type="InterPro" id="IPR014710">
    <property type="entry name" value="RmlC-like_jellyroll"/>
</dbReference>
<sequence>MPLVQKEFTTRPSHPPIGEPPVTVRQEGQWFSIGPKIWELALNGDPDSDEKSVLQWYEPGAVSVTDEVITHTYIEEVCFIEGGLEDVTLGQAWGQGAYAYRLPGMKHGPYRASPQGCLQFVKLVPAPSTGGS</sequence>
<dbReference type="GeneID" id="19170037"/>
<comment type="caution">
    <text evidence="1">The sequence shown here is derived from an EMBL/GenBank/DDBJ whole genome shotgun (WGS) entry which is preliminary data.</text>
</comment>
<organism evidence="1 2">
    <name type="scientific">Capronia epimyces CBS 606.96</name>
    <dbReference type="NCBI Taxonomy" id="1182542"/>
    <lineage>
        <taxon>Eukaryota</taxon>
        <taxon>Fungi</taxon>
        <taxon>Dikarya</taxon>
        <taxon>Ascomycota</taxon>
        <taxon>Pezizomycotina</taxon>
        <taxon>Eurotiomycetes</taxon>
        <taxon>Chaetothyriomycetidae</taxon>
        <taxon>Chaetothyriales</taxon>
        <taxon>Herpotrichiellaceae</taxon>
        <taxon>Capronia</taxon>
    </lineage>
</organism>
<name>W9XXH1_9EURO</name>
<dbReference type="HOGENOM" id="CLU_146491_2_0_1"/>
<proteinExistence type="predicted"/>
<dbReference type="EMBL" id="AMGY01000004">
    <property type="protein sequence ID" value="EXJ85252.1"/>
    <property type="molecule type" value="Genomic_DNA"/>
</dbReference>
<dbReference type="InterPro" id="IPR011051">
    <property type="entry name" value="RmlC_Cupin_sf"/>
</dbReference>
<protein>
    <submittedName>
        <fullName evidence="1">Uncharacterized protein</fullName>
    </submittedName>
</protein>
<dbReference type="eggNOG" id="ENOG502STTV">
    <property type="taxonomic scope" value="Eukaryota"/>
</dbReference>
<dbReference type="Gene3D" id="2.60.120.10">
    <property type="entry name" value="Jelly Rolls"/>
    <property type="match status" value="1"/>
</dbReference>
<evidence type="ECO:0000313" key="2">
    <source>
        <dbReference type="Proteomes" id="UP000019478"/>
    </source>
</evidence>
<dbReference type="AlphaFoldDB" id="W9XXH1"/>
<reference evidence="1 2" key="1">
    <citation type="submission" date="2013-03" db="EMBL/GenBank/DDBJ databases">
        <title>The Genome Sequence of Capronia epimyces CBS 606.96.</title>
        <authorList>
            <consortium name="The Broad Institute Genomics Platform"/>
            <person name="Cuomo C."/>
            <person name="de Hoog S."/>
            <person name="Gorbushina A."/>
            <person name="Walker B."/>
            <person name="Young S.K."/>
            <person name="Zeng Q."/>
            <person name="Gargeya S."/>
            <person name="Fitzgerald M."/>
            <person name="Haas B."/>
            <person name="Abouelleil A."/>
            <person name="Allen A.W."/>
            <person name="Alvarado L."/>
            <person name="Arachchi H.M."/>
            <person name="Berlin A.M."/>
            <person name="Chapman S.B."/>
            <person name="Gainer-Dewar J."/>
            <person name="Goldberg J."/>
            <person name="Griggs A."/>
            <person name="Gujja S."/>
            <person name="Hansen M."/>
            <person name="Howarth C."/>
            <person name="Imamovic A."/>
            <person name="Ireland A."/>
            <person name="Larimer J."/>
            <person name="McCowan C."/>
            <person name="Murphy C."/>
            <person name="Pearson M."/>
            <person name="Poon T.W."/>
            <person name="Priest M."/>
            <person name="Roberts A."/>
            <person name="Saif S."/>
            <person name="Shea T."/>
            <person name="Sisk P."/>
            <person name="Sykes S."/>
            <person name="Wortman J."/>
            <person name="Nusbaum C."/>
            <person name="Birren B."/>
        </authorList>
    </citation>
    <scope>NUCLEOTIDE SEQUENCE [LARGE SCALE GENOMIC DNA]</scope>
    <source>
        <strain evidence="1 2">CBS 606.96</strain>
    </source>
</reference>
<dbReference type="SUPFAM" id="SSF51182">
    <property type="entry name" value="RmlC-like cupins"/>
    <property type="match status" value="1"/>
</dbReference>
<keyword evidence="2" id="KW-1185">Reference proteome</keyword>